<accession>A0A2C5WNA1</accession>
<feature type="region of interest" description="Disordered" evidence="1">
    <location>
        <begin position="1"/>
        <end position="97"/>
    </location>
</feature>
<dbReference type="EMBL" id="APWK03000090">
    <property type="protein sequence ID" value="PHH51569.1"/>
    <property type="molecule type" value="Genomic_DNA"/>
</dbReference>
<feature type="compositionally biased region" description="Basic and acidic residues" evidence="1">
    <location>
        <begin position="35"/>
        <end position="45"/>
    </location>
</feature>
<name>A0A2C5WNA1_9PEZI</name>
<protein>
    <recommendedName>
        <fullName evidence="4">Altered inheritance of mitochondria protein 21</fullName>
    </recommendedName>
</protein>
<feature type="region of interest" description="Disordered" evidence="1">
    <location>
        <begin position="827"/>
        <end position="878"/>
    </location>
</feature>
<keyword evidence="3" id="KW-1185">Reference proteome</keyword>
<feature type="region of interest" description="Disordered" evidence="1">
    <location>
        <begin position="111"/>
        <end position="144"/>
    </location>
</feature>
<reference evidence="2 3" key="1">
    <citation type="journal article" date="2013" name="Fungal Biol.">
        <title>Analysis of microsatellite markers in the genome of the plant pathogen Ceratocystis fimbriata.</title>
        <authorList>
            <person name="Simpson M.C."/>
            <person name="Wilken P.M."/>
            <person name="Coetzee M.P."/>
            <person name="Wingfield M.J."/>
            <person name="Wingfield B.D."/>
        </authorList>
    </citation>
    <scope>NUCLEOTIDE SEQUENCE [LARGE SCALE GENOMIC DNA]</scope>
    <source>
        <strain evidence="2 3">CBS 114723</strain>
    </source>
</reference>
<comment type="caution">
    <text evidence="2">The sequence shown here is derived from an EMBL/GenBank/DDBJ whole genome shotgun (WGS) entry which is preliminary data.</text>
</comment>
<dbReference type="AlphaFoldDB" id="A0A2C5WNA1"/>
<dbReference type="STRING" id="1035309.A0A2C5WNA1"/>
<feature type="compositionally biased region" description="Basic and acidic residues" evidence="1">
    <location>
        <begin position="533"/>
        <end position="549"/>
    </location>
</feature>
<organism evidence="2 3">
    <name type="scientific">Ceratocystis fimbriata CBS 114723</name>
    <dbReference type="NCBI Taxonomy" id="1035309"/>
    <lineage>
        <taxon>Eukaryota</taxon>
        <taxon>Fungi</taxon>
        <taxon>Dikarya</taxon>
        <taxon>Ascomycota</taxon>
        <taxon>Pezizomycotina</taxon>
        <taxon>Sordariomycetes</taxon>
        <taxon>Hypocreomycetidae</taxon>
        <taxon>Microascales</taxon>
        <taxon>Ceratocystidaceae</taxon>
        <taxon>Ceratocystis</taxon>
    </lineage>
</organism>
<feature type="compositionally biased region" description="Basic and acidic residues" evidence="1">
    <location>
        <begin position="192"/>
        <end position="202"/>
    </location>
</feature>
<sequence length="878" mass="94679">MSTASTMGTPLVPPRPSRSPAKETPKVPPRPSRSKVRDLSPDDRFAPSPLNEGFSKSPKVTRFSPTKDVTEFTDEPNLDNDTLSLSRPALARMPSEVGDEGIEYGMAEEIEEDHQRHKTSPVPETRTVGDLELQAPRPSLPAKVDAVTKTTSEFAASLGLNKSAGSDIATVGSLRKKLSSSALSVDGAPLAEDEHGIPEIGRRVPMIPNAGDVQAPEDSDASNVNSRAQSTRGLPPGSYGLHSHGVFSTDKLETEYYEKRPDILQKEQRAASYNPHQAEYARSSADLNKIVNETHADDGGPSCGPTEDIAHEVQEELVAQNSPENSRAQSPKAVRNPRISMMGSNSVHVDRNMPEANADAEEVPILAPDMVSRDSIGHSNTPAIEVERLAREEQARVRSAASHNTKMSYSNSPIPEIREEKVYEPLFNDEGSETKKETAEVHSHHQKFPSKDIWEDAPSSVHYTAEVNNLADKDDGDKNSSIAEAEKNNNDVKDKREEEEETQHEEPFTASKSASDDSAANEPTNPALAFAKLQEKLAEDDAKSREGSPHHSHNFIPRGLGMHPKSPGFSPLASDAFRPTSAPRFPSRDIWEDTPDSHMIITTVDGDQEIAPATQEADSPIGDSKPGLPPVPARPSSSKPPIVDRSKPKPAVSDRPKPAVPARPSVMRPVGGKIAALQSGFMSDLNRRLQIGPQAPKKEEPAAPASVEAVPVTEKAPLADARKGRARGPQRRAPAKATAPVASLDVEDVPELKFSISKPQLLWSIEANGNIGFDGTVSKCEGAIEAKEKVASEAEKATDVEKTLDVEAIAAQTVATELAGIEAIKKEEKSDEVEVEAVKEAVEETNPVAATPEAEAKETEDEKSGDREETEKTEAAIV</sequence>
<feature type="region of interest" description="Disordered" evidence="1">
    <location>
        <begin position="392"/>
        <end position="667"/>
    </location>
</feature>
<feature type="compositionally biased region" description="Basic and acidic residues" evidence="1">
    <location>
        <begin position="432"/>
        <end position="454"/>
    </location>
</feature>
<dbReference type="Pfam" id="PF11489">
    <property type="entry name" value="Aim21"/>
    <property type="match status" value="2"/>
</dbReference>
<gene>
    <name evidence="2" type="ORF">CFIMG_003368RA</name>
</gene>
<feature type="compositionally biased region" description="Low complexity" evidence="1">
    <location>
        <begin position="510"/>
        <end position="520"/>
    </location>
</feature>
<feature type="region of interest" description="Disordered" evidence="1">
    <location>
        <begin position="180"/>
        <end position="246"/>
    </location>
</feature>
<feature type="region of interest" description="Disordered" evidence="1">
    <location>
        <begin position="292"/>
        <end position="346"/>
    </location>
</feature>
<evidence type="ECO:0000313" key="2">
    <source>
        <dbReference type="EMBL" id="PHH51569.1"/>
    </source>
</evidence>
<dbReference type="InterPro" id="IPR021582">
    <property type="entry name" value="Aim21"/>
</dbReference>
<feature type="compositionally biased region" description="Low complexity" evidence="1">
    <location>
        <begin position="702"/>
        <end position="712"/>
    </location>
</feature>
<evidence type="ECO:0000313" key="3">
    <source>
        <dbReference type="Proteomes" id="UP000222788"/>
    </source>
</evidence>
<evidence type="ECO:0008006" key="4">
    <source>
        <dbReference type="Google" id="ProtNLM"/>
    </source>
</evidence>
<reference evidence="2 3" key="2">
    <citation type="journal article" date="2013" name="IMA Fungus">
        <title>IMA Genome-F 1: Ceratocystis fimbriata: Draft nuclear genome sequence for the plant pathogen, Ceratocystis fimbriata.</title>
        <authorList>
            <person name="Wilken P.M."/>
            <person name="Steenkamp E.T."/>
            <person name="Wingfield M.J."/>
            <person name="de Beer Z.W."/>
            <person name="Wingfield B.D."/>
        </authorList>
    </citation>
    <scope>NUCLEOTIDE SEQUENCE [LARGE SCALE GENOMIC DNA]</scope>
    <source>
        <strain evidence="2 3">CBS 114723</strain>
    </source>
</reference>
<feature type="compositionally biased region" description="Basic and acidic residues" evidence="1">
    <location>
        <begin position="642"/>
        <end position="657"/>
    </location>
</feature>
<feature type="compositionally biased region" description="Basic and acidic residues" evidence="1">
    <location>
        <begin position="854"/>
        <end position="878"/>
    </location>
</feature>
<feature type="compositionally biased region" description="Basic and acidic residues" evidence="1">
    <location>
        <begin position="471"/>
        <end position="496"/>
    </location>
</feature>
<feature type="compositionally biased region" description="Polar residues" evidence="1">
    <location>
        <begin position="221"/>
        <end position="232"/>
    </location>
</feature>
<feature type="compositionally biased region" description="Polar residues" evidence="1">
    <location>
        <begin position="401"/>
        <end position="413"/>
    </location>
</feature>
<dbReference type="Proteomes" id="UP000222788">
    <property type="component" value="Unassembled WGS sequence"/>
</dbReference>
<feature type="compositionally biased region" description="Polar residues" evidence="1">
    <location>
        <begin position="319"/>
        <end position="329"/>
    </location>
</feature>
<feature type="region of interest" description="Disordered" evidence="1">
    <location>
        <begin position="691"/>
        <end position="741"/>
    </location>
</feature>
<evidence type="ECO:0000256" key="1">
    <source>
        <dbReference type="SAM" id="MobiDB-lite"/>
    </source>
</evidence>
<proteinExistence type="predicted"/>
<feature type="compositionally biased region" description="Basic residues" evidence="1">
    <location>
        <begin position="724"/>
        <end position="734"/>
    </location>
</feature>
<dbReference type="OrthoDB" id="5386574at2759"/>